<dbReference type="InterPro" id="IPR046224">
    <property type="entry name" value="DUF6257"/>
</dbReference>
<keyword evidence="2" id="KW-1185">Reference proteome</keyword>
<dbReference type="Proteomes" id="UP001595839">
    <property type="component" value="Unassembled WGS sequence"/>
</dbReference>
<accession>A0ABV9AL76</accession>
<name>A0ABV9AL76_9ACTN</name>
<evidence type="ECO:0000313" key="1">
    <source>
        <dbReference type="EMBL" id="MFC4500654.1"/>
    </source>
</evidence>
<organism evidence="1 2">
    <name type="scientific">Streptomyces vulcanius</name>
    <dbReference type="NCBI Taxonomy" id="1441876"/>
    <lineage>
        <taxon>Bacteria</taxon>
        <taxon>Bacillati</taxon>
        <taxon>Actinomycetota</taxon>
        <taxon>Actinomycetes</taxon>
        <taxon>Kitasatosporales</taxon>
        <taxon>Streptomycetaceae</taxon>
        <taxon>Streptomyces</taxon>
    </lineage>
</organism>
<comment type="caution">
    <text evidence="1">The sequence shown here is derived from an EMBL/GenBank/DDBJ whole genome shotgun (WGS) entry which is preliminary data.</text>
</comment>
<reference evidence="2" key="1">
    <citation type="journal article" date="2019" name="Int. J. Syst. Evol. Microbiol.">
        <title>The Global Catalogue of Microorganisms (GCM) 10K type strain sequencing project: providing services to taxonomists for standard genome sequencing and annotation.</title>
        <authorList>
            <consortium name="The Broad Institute Genomics Platform"/>
            <consortium name="The Broad Institute Genome Sequencing Center for Infectious Disease"/>
            <person name="Wu L."/>
            <person name="Ma J."/>
        </authorList>
    </citation>
    <scope>NUCLEOTIDE SEQUENCE [LARGE SCALE GENOMIC DNA]</scope>
    <source>
        <strain evidence="2">CGMCC 4.7177</strain>
    </source>
</reference>
<dbReference type="Pfam" id="PF19771">
    <property type="entry name" value="DUF6257"/>
    <property type="match status" value="1"/>
</dbReference>
<evidence type="ECO:0000313" key="2">
    <source>
        <dbReference type="Proteomes" id="UP001595839"/>
    </source>
</evidence>
<dbReference type="EMBL" id="JBHSFK010000008">
    <property type="protein sequence ID" value="MFC4500654.1"/>
    <property type="molecule type" value="Genomic_DNA"/>
</dbReference>
<gene>
    <name evidence="1" type="ORF">ACFPIH_14160</name>
</gene>
<proteinExistence type="predicted"/>
<dbReference type="RefSeq" id="WP_381171622.1">
    <property type="nucleotide sequence ID" value="NZ_JBHSFK010000008.1"/>
</dbReference>
<protein>
    <submittedName>
        <fullName evidence="1">DUF6257 family protein</fullName>
    </submittedName>
</protein>
<sequence>MSEPKLTLGEKAAIVRLELKGLRRAAAGITVQPDIDRGIERIKDRARRRAQQEQ</sequence>